<dbReference type="EMBL" id="CP037899">
    <property type="protein sequence ID" value="QDQ42520.1"/>
    <property type="molecule type" value="Genomic_DNA"/>
</dbReference>
<protein>
    <submittedName>
        <fullName evidence="1">CRISPR type III-B/RAMP module RAMP protein Cmr6</fullName>
    </submittedName>
</protein>
<dbReference type="Proteomes" id="UP000315925">
    <property type="component" value="Chromosome"/>
</dbReference>
<organism evidence="1 2">
    <name type="scientific">Methylacidiphilum kamchatkense Kam1</name>
    <dbReference type="NCBI Taxonomy" id="1202785"/>
    <lineage>
        <taxon>Bacteria</taxon>
        <taxon>Pseudomonadati</taxon>
        <taxon>Verrucomicrobiota</taxon>
        <taxon>Methylacidiphilae</taxon>
        <taxon>Methylacidiphilales</taxon>
        <taxon>Methylacidiphilaceae</taxon>
        <taxon>Methylacidiphilum (ex Ratnadevi et al. 2023)</taxon>
    </lineage>
</organism>
<dbReference type="AlphaFoldDB" id="A0A516TMQ0"/>
<evidence type="ECO:0000313" key="2">
    <source>
        <dbReference type="Proteomes" id="UP000315925"/>
    </source>
</evidence>
<dbReference type="KEGG" id="mkc:kam1_1295"/>
<dbReference type="STRING" id="1202785.A946_02100"/>
<accession>A0A516TMQ0</accession>
<name>A0A516TMQ0_9BACT</name>
<reference evidence="2" key="1">
    <citation type="submission" date="2019-03" db="EMBL/GenBank/DDBJ databases">
        <title>Complete genome of Methylacidiphilum kamchatkense Kam1.</title>
        <authorList>
            <person name="Kruse T."/>
            <person name="Murarilal Ratnadevi C."/>
            <person name="Erikstad H.-A."/>
            <person name="Birkeland N.-K."/>
        </authorList>
    </citation>
    <scope>NUCLEOTIDE SEQUENCE [LARGE SCALE GENOMIC DNA]</scope>
    <source>
        <strain evidence="2">kam1</strain>
    </source>
</reference>
<gene>
    <name evidence="1" type="ORF">kam1_1295</name>
</gene>
<sequence>MDKAEIKINIELDVICCHHENYYKGQIDNATDDEAPNPVFFPAIAPGLYFAFVLLPIEHRRVIEEGADLLSTAKLWLAERLQCFDIGAKTAADYGKFDCNENDRIKQSILQVNKRKSIKPDPKWLDKLSKLKEDEHRGKIKPFSYEEEGVLNDEKLKDEICQISLFKYLIEINPDLYQKEKTTKILK</sequence>
<evidence type="ECO:0000313" key="1">
    <source>
        <dbReference type="EMBL" id="QDQ42520.1"/>
    </source>
</evidence>
<proteinExistence type="predicted"/>